<keyword evidence="9" id="KW-0007">Acetylation</keyword>
<dbReference type="GO" id="GO:0005634">
    <property type="term" value="C:nucleus"/>
    <property type="evidence" value="ECO:0007669"/>
    <property type="project" value="UniProtKB-SubCell"/>
</dbReference>
<evidence type="ECO:0000256" key="7">
    <source>
        <dbReference type="ARBA" id="ARBA00022657"/>
    </source>
</evidence>
<keyword evidence="7" id="KW-0037">Angiogenesis</keyword>
<feature type="domain" description="BCAS3 WD40" evidence="19">
    <location>
        <begin position="53"/>
        <end position="531"/>
    </location>
</feature>
<reference evidence="21" key="3">
    <citation type="submission" date="2015-06" db="UniProtKB">
        <authorList>
            <consortium name="EnsemblMetazoa"/>
        </authorList>
    </citation>
    <scope>IDENTIFICATION</scope>
</reference>
<evidence type="ECO:0000259" key="19">
    <source>
        <dbReference type="Pfam" id="PF21034"/>
    </source>
</evidence>
<dbReference type="Pfam" id="PF12490">
    <property type="entry name" value="BCAS3"/>
    <property type="match status" value="1"/>
</dbReference>
<dbReference type="EnsemblMetazoa" id="CapteT150615">
    <property type="protein sequence ID" value="CapteP150615"/>
    <property type="gene ID" value="CapteG150615"/>
</dbReference>
<dbReference type="InterPro" id="IPR048382">
    <property type="entry name" value="BCAS3_WD40"/>
</dbReference>
<keyword evidence="8" id="KW-0832">Ubl conjugation</keyword>
<keyword evidence="10" id="KW-0805">Transcription regulation</keyword>
<feature type="region of interest" description="Disordered" evidence="17">
    <location>
        <begin position="1"/>
        <end position="23"/>
    </location>
</feature>
<keyword evidence="22" id="KW-1185">Reference proteome</keyword>
<organism evidence="20">
    <name type="scientific">Capitella teleta</name>
    <name type="common">Polychaete worm</name>
    <dbReference type="NCBI Taxonomy" id="283909"/>
    <lineage>
        <taxon>Eukaryota</taxon>
        <taxon>Metazoa</taxon>
        <taxon>Spiralia</taxon>
        <taxon>Lophotrochozoa</taxon>
        <taxon>Annelida</taxon>
        <taxon>Polychaeta</taxon>
        <taxon>Sedentaria</taxon>
        <taxon>Scolecida</taxon>
        <taxon>Capitellidae</taxon>
        <taxon>Capitella</taxon>
    </lineage>
</organism>
<evidence type="ECO:0000256" key="12">
    <source>
        <dbReference type="ARBA" id="ARBA00023212"/>
    </source>
</evidence>
<feature type="region of interest" description="Disordered" evidence="17">
    <location>
        <begin position="669"/>
        <end position="702"/>
    </location>
</feature>
<evidence type="ECO:0000256" key="13">
    <source>
        <dbReference type="ARBA" id="ARBA00023242"/>
    </source>
</evidence>
<dbReference type="GO" id="GO:0005856">
    <property type="term" value="C:cytoskeleton"/>
    <property type="evidence" value="ECO:0007669"/>
    <property type="project" value="UniProtKB-SubCell"/>
</dbReference>
<evidence type="ECO:0000256" key="2">
    <source>
        <dbReference type="ARBA" id="ARBA00004245"/>
    </source>
</evidence>
<reference evidence="22" key="1">
    <citation type="submission" date="2012-12" db="EMBL/GenBank/DDBJ databases">
        <authorList>
            <person name="Hellsten U."/>
            <person name="Grimwood J."/>
            <person name="Chapman J.A."/>
            <person name="Shapiro H."/>
            <person name="Aerts A."/>
            <person name="Otillar R.P."/>
            <person name="Terry A.Y."/>
            <person name="Boore J.L."/>
            <person name="Simakov O."/>
            <person name="Marletaz F."/>
            <person name="Cho S.-J."/>
            <person name="Edsinger-Gonzales E."/>
            <person name="Havlak P."/>
            <person name="Kuo D.-H."/>
            <person name="Larsson T."/>
            <person name="Lv J."/>
            <person name="Arendt D."/>
            <person name="Savage R."/>
            <person name="Osoegawa K."/>
            <person name="de Jong P."/>
            <person name="Lindberg D.R."/>
            <person name="Seaver E.C."/>
            <person name="Weisblat D.A."/>
            <person name="Putnam N.H."/>
            <person name="Grigoriev I.V."/>
            <person name="Rokhsar D.S."/>
        </authorList>
    </citation>
    <scope>NUCLEOTIDE SEQUENCE</scope>
    <source>
        <strain evidence="22">I ESC-2004</strain>
    </source>
</reference>
<evidence type="ECO:0000256" key="8">
    <source>
        <dbReference type="ARBA" id="ARBA00022843"/>
    </source>
</evidence>
<keyword evidence="6" id="KW-0597">Phosphoprotein</keyword>
<dbReference type="Pfam" id="PF21034">
    <property type="entry name" value="BCAS3_WD40"/>
    <property type="match status" value="1"/>
</dbReference>
<comment type="subcellular location">
    <subcellularLocation>
        <location evidence="2">Cytoplasm</location>
        <location evidence="2">Cytoskeleton</location>
    </subcellularLocation>
    <subcellularLocation>
        <location evidence="1">Nucleus</location>
    </subcellularLocation>
    <subcellularLocation>
        <location evidence="3">Preautophagosomal structure</location>
    </subcellularLocation>
</comment>
<evidence type="ECO:0000256" key="1">
    <source>
        <dbReference type="ARBA" id="ARBA00004123"/>
    </source>
</evidence>
<dbReference type="InterPro" id="IPR022175">
    <property type="entry name" value="BCAS3_dom"/>
</dbReference>
<dbReference type="Proteomes" id="UP000014760">
    <property type="component" value="Unassembled WGS sequence"/>
</dbReference>
<evidence type="ECO:0000256" key="9">
    <source>
        <dbReference type="ARBA" id="ARBA00022990"/>
    </source>
</evidence>
<dbReference type="EMBL" id="AMQN01000718">
    <property type="status" value="NOT_ANNOTATED_CDS"/>
    <property type="molecule type" value="Genomic_DNA"/>
</dbReference>
<dbReference type="HOGENOM" id="CLU_008458_2_0_1"/>
<keyword evidence="13" id="KW-0539">Nucleus</keyword>
<evidence type="ECO:0000256" key="3">
    <source>
        <dbReference type="ARBA" id="ARBA00004329"/>
    </source>
</evidence>
<evidence type="ECO:0000256" key="14">
    <source>
        <dbReference type="ARBA" id="ARBA00061169"/>
    </source>
</evidence>
<feature type="compositionally biased region" description="Basic and acidic residues" evidence="17">
    <location>
        <begin position="678"/>
        <end position="696"/>
    </location>
</feature>
<feature type="domain" description="BCAS3" evidence="18">
    <location>
        <begin position="683"/>
        <end position="736"/>
    </location>
</feature>
<dbReference type="PANTHER" id="PTHR13268:SF0">
    <property type="entry name" value="BCAS3 MICROTUBULE ASSOCIATED CELL MIGRATION FACTOR"/>
    <property type="match status" value="1"/>
</dbReference>
<comment type="subunit">
    <text evidence="15">Interacts with histone H3, ESR1, KAT2B and PELP1; the interactions occur in a estrogen-dependent manner. Interacts with beta-tubulin and VIM. Interacts (via C-terminal) with PHAF1; the interaction is requrired for the association with the phagophore.</text>
</comment>
<proteinExistence type="inferred from homology"/>
<dbReference type="GO" id="GO:0000407">
    <property type="term" value="C:phagophore assembly site"/>
    <property type="evidence" value="ECO:0007669"/>
    <property type="project" value="UniProtKB-SubCell"/>
</dbReference>
<dbReference type="SUPFAM" id="SSF50978">
    <property type="entry name" value="WD40 repeat-like"/>
    <property type="match status" value="1"/>
</dbReference>
<evidence type="ECO:0000256" key="15">
    <source>
        <dbReference type="ARBA" id="ARBA00066095"/>
    </source>
</evidence>
<dbReference type="GO" id="GO:0006914">
    <property type="term" value="P:autophagy"/>
    <property type="evidence" value="ECO:0007669"/>
    <property type="project" value="InterPro"/>
</dbReference>
<gene>
    <name evidence="20" type="ORF">CAPTEDRAFT_150615</name>
</gene>
<dbReference type="Gene3D" id="2.130.10.10">
    <property type="entry name" value="YVTN repeat-like/Quinoprotein amine dehydrogenase"/>
    <property type="match status" value="1"/>
</dbReference>
<keyword evidence="12" id="KW-0206">Cytoskeleton</keyword>
<dbReference type="InterPro" id="IPR045142">
    <property type="entry name" value="BCAS3-like"/>
</dbReference>
<sequence>MSADSPRRGSKCSGSVVRPEPVSDKSVMGSMVDFFQDVVSGKVHNAPKADDKEKIVWVRFEQADINSDASLISDPILDPILHGDVGPTGAPLSPLLLVIGYTNGVQIWVCPVSGEAQEVMSVRQGPVKILRLLPAPKEAFDRSDLYSLRRPLAAMCDATSAGQPYYCVKFVSLRTGDEVHNITFSHPVTDIKCNERLLVVAFSERIAAFDSCQFKQLFTITSCYPAPGRNPNPIALGSRWLAYADKKLVPVHQSCGGMTGDGGQSYAATVISAAKTLTKGLTMFGETVASSLTGMKPPAQPVKKEQVTLDQNGWRPGIVTIVDVHRIGEGQVLVQDDNEGEGLVSHFPAHASEPVTAMAFDPTGTMLLTVDRLGHNFHLFRIMAHPLSCSLGAVHHLYTLHRGDTTAAIQDISFSADSRWVAITTIRATTHVFPITPYGGAVNVRTHTSPRVVNRASRFHRSAGIEEMNPSSKQTPKESTLSSSPGSSPGHHHESYRTMMQHNNNNIHNSRLPPYPHPTTVFPLVQIKQTMSIPGIGTSGSTTKPVSQTQINQPPKTSVCVATYFARSRGWVAGSPNVSRDRSEDKKPVDSLYVMSWSGVLTEHVLDPRPKSGLEKVTEDSMLEVVEAPRAQWTLGRMMTSTEMRPPLPMNNPLLMGTDAIMHQKTSIDHPLFGDMGPRQESKESLSSDHSSSKEEDPSDQWLSHVEIITHAGPHRRLWMGPQFSFKTFQGSGCTTVLSANSSVMLSQSPECQNVTSMDLVSEEMDLQSLKISPARSSPVAMPGQRRRPRVSSSDNDKPSPGPTFIEAGSYDQHSLEAGSSLGWSPEVGIPVQGGSQEVCDDQLKEHLADAMHDLCPSTSSAKDVLLSRTRELDPDDLSSSAGSACSGHRLPSAFDARPSPPHSIEHVLVFPGGRGSPDLASS</sequence>
<dbReference type="FunFam" id="2.130.10.10:FF:000422">
    <property type="entry name" value="BCAS3 microtubule-associated cell migration factor"/>
    <property type="match status" value="1"/>
</dbReference>
<evidence type="ECO:0000256" key="17">
    <source>
        <dbReference type="SAM" id="MobiDB-lite"/>
    </source>
</evidence>
<keyword evidence="11" id="KW-0804">Transcription</keyword>
<dbReference type="OrthoDB" id="25778at2759"/>
<keyword evidence="5" id="KW-1017">Isopeptide bond</keyword>
<feature type="region of interest" description="Disordered" evidence="17">
    <location>
        <begin position="873"/>
        <end position="923"/>
    </location>
</feature>
<evidence type="ECO:0000259" key="18">
    <source>
        <dbReference type="Pfam" id="PF12490"/>
    </source>
</evidence>
<dbReference type="OMA" id="ETHTAKR"/>
<accession>R7VBG7</accession>
<dbReference type="InterPro" id="IPR036322">
    <property type="entry name" value="WD40_repeat_dom_sf"/>
</dbReference>
<reference evidence="20 22" key="2">
    <citation type="journal article" date="2013" name="Nature">
        <title>Insights into bilaterian evolution from three spiralian genomes.</title>
        <authorList>
            <person name="Simakov O."/>
            <person name="Marletaz F."/>
            <person name="Cho S.J."/>
            <person name="Edsinger-Gonzales E."/>
            <person name="Havlak P."/>
            <person name="Hellsten U."/>
            <person name="Kuo D.H."/>
            <person name="Larsson T."/>
            <person name="Lv J."/>
            <person name="Arendt D."/>
            <person name="Savage R."/>
            <person name="Osoegawa K."/>
            <person name="de Jong P."/>
            <person name="Grimwood J."/>
            <person name="Chapman J.A."/>
            <person name="Shapiro H."/>
            <person name="Aerts A."/>
            <person name="Otillar R.P."/>
            <person name="Terry A.Y."/>
            <person name="Boore J.L."/>
            <person name="Grigoriev I.V."/>
            <person name="Lindberg D.R."/>
            <person name="Seaver E.C."/>
            <person name="Weisblat D.A."/>
            <person name="Putnam N.H."/>
            <person name="Rokhsar D.S."/>
        </authorList>
    </citation>
    <scope>NUCLEOTIDE SEQUENCE</scope>
    <source>
        <strain evidence="20 22">I ESC-2004</strain>
    </source>
</reference>
<feature type="region of interest" description="Disordered" evidence="17">
    <location>
        <begin position="770"/>
        <end position="808"/>
    </location>
</feature>
<dbReference type="EMBL" id="KB295062">
    <property type="protein sequence ID" value="ELU13646.1"/>
    <property type="molecule type" value="Genomic_DNA"/>
</dbReference>
<evidence type="ECO:0000256" key="5">
    <source>
        <dbReference type="ARBA" id="ARBA00022499"/>
    </source>
</evidence>
<dbReference type="InterPro" id="IPR015943">
    <property type="entry name" value="WD40/YVTN_repeat-like_dom_sf"/>
</dbReference>
<evidence type="ECO:0000313" key="20">
    <source>
        <dbReference type="EMBL" id="ELU13646.1"/>
    </source>
</evidence>
<evidence type="ECO:0000256" key="4">
    <source>
        <dbReference type="ARBA" id="ARBA00022490"/>
    </source>
</evidence>
<feature type="compositionally biased region" description="Polar residues" evidence="17">
    <location>
        <begin position="469"/>
        <end position="481"/>
    </location>
</feature>
<feature type="region of interest" description="Disordered" evidence="17">
    <location>
        <begin position="454"/>
        <end position="495"/>
    </location>
</feature>
<protein>
    <recommendedName>
        <fullName evidence="16">BCAS3 microtubule associated cell migration factor</fullName>
    </recommendedName>
</protein>
<dbReference type="AlphaFoldDB" id="R7VBG7"/>
<dbReference type="FunCoup" id="R7VBG7">
    <property type="interactions" value="874"/>
</dbReference>
<dbReference type="PANTHER" id="PTHR13268">
    <property type="entry name" value="BREAST CARCINOMA AMPLIFIED SEQUENCE 3"/>
    <property type="match status" value="1"/>
</dbReference>
<dbReference type="STRING" id="283909.R7VBG7"/>
<comment type="similarity">
    <text evidence="14">Belongs to the BCAS3 family.</text>
</comment>
<evidence type="ECO:0000256" key="6">
    <source>
        <dbReference type="ARBA" id="ARBA00022553"/>
    </source>
</evidence>
<evidence type="ECO:0000313" key="22">
    <source>
        <dbReference type="Proteomes" id="UP000014760"/>
    </source>
</evidence>
<dbReference type="GO" id="GO:0042594">
    <property type="term" value="P:response to starvation"/>
    <property type="evidence" value="ECO:0007669"/>
    <property type="project" value="TreeGrafter"/>
</dbReference>
<evidence type="ECO:0000256" key="11">
    <source>
        <dbReference type="ARBA" id="ARBA00023163"/>
    </source>
</evidence>
<evidence type="ECO:0000313" key="21">
    <source>
        <dbReference type="EnsemblMetazoa" id="CapteP150615"/>
    </source>
</evidence>
<name>R7VBG7_CAPTE</name>
<keyword evidence="4" id="KW-0963">Cytoplasm</keyword>
<evidence type="ECO:0000256" key="16">
    <source>
        <dbReference type="ARBA" id="ARBA00074831"/>
    </source>
</evidence>
<evidence type="ECO:0000256" key="10">
    <source>
        <dbReference type="ARBA" id="ARBA00023015"/>
    </source>
</evidence>